<dbReference type="KEGG" id="dch:SY84_02600"/>
<protein>
    <submittedName>
        <fullName evidence="1">Uncharacterized protein</fullName>
    </submittedName>
</protein>
<name>A0A0F7JJ80_9DEIO</name>
<dbReference type="EMBL" id="CP011389">
    <property type="protein sequence ID" value="AKH16121.1"/>
    <property type="molecule type" value="Genomic_DNA"/>
</dbReference>
<organism evidence="1 2">
    <name type="scientific">Deinococcus soli</name>
    <name type="common">ex Cha et al. 2016</name>
    <dbReference type="NCBI Taxonomy" id="1309411"/>
    <lineage>
        <taxon>Bacteria</taxon>
        <taxon>Thermotogati</taxon>
        <taxon>Deinococcota</taxon>
        <taxon>Deinococci</taxon>
        <taxon>Deinococcales</taxon>
        <taxon>Deinococcaceae</taxon>
        <taxon>Deinococcus</taxon>
    </lineage>
</organism>
<sequence length="76" mass="8659">MLSIIHSILHTQRTPLFFLPCQVNQSGRQVDTGHLCPLLLKKAGQVTFTTRQVTHPALLHVTRESEDLRDHEGFSR</sequence>
<gene>
    <name evidence="1" type="ORF">SY84_02600</name>
</gene>
<proteinExistence type="predicted"/>
<evidence type="ECO:0000313" key="1">
    <source>
        <dbReference type="EMBL" id="AKH16121.1"/>
    </source>
</evidence>
<accession>A0A0F7JJ80</accession>
<dbReference type="Proteomes" id="UP000034024">
    <property type="component" value="Chromosome"/>
</dbReference>
<evidence type="ECO:0000313" key="2">
    <source>
        <dbReference type="Proteomes" id="UP000034024"/>
    </source>
</evidence>
<keyword evidence="2" id="KW-1185">Reference proteome</keyword>
<reference evidence="1 2" key="1">
    <citation type="submission" date="2015-01" db="EMBL/GenBank/DDBJ databases">
        <title>Deinococcus soli/N5/whole genome sequencing.</title>
        <authorList>
            <person name="Kim M.K."/>
            <person name="Srinivasan S."/>
            <person name="Lee J.-J."/>
        </authorList>
    </citation>
    <scope>NUCLEOTIDE SEQUENCE [LARGE SCALE GENOMIC DNA]</scope>
    <source>
        <strain evidence="1 2">N5</strain>
    </source>
</reference>
<dbReference type="AlphaFoldDB" id="A0A0F7JJ80"/>